<comment type="similarity">
    <text evidence="1 4">Belongs to the acetyltransferase Eis family.</text>
</comment>
<dbReference type="InterPro" id="IPR000182">
    <property type="entry name" value="GNAT_dom"/>
</dbReference>
<comment type="subunit">
    <text evidence="4">Homohexamer; trimer of dimers.</text>
</comment>
<dbReference type="PROSITE" id="PS51186">
    <property type="entry name" value="GNAT"/>
    <property type="match status" value="1"/>
</dbReference>
<evidence type="ECO:0000256" key="4">
    <source>
        <dbReference type="HAMAP-Rule" id="MF_01812"/>
    </source>
</evidence>
<dbReference type="InterPro" id="IPR036527">
    <property type="entry name" value="SCP2_sterol-bd_dom_sf"/>
</dbReference>
<protein>
    <submittedName>
        <fullName evidence="6">GNAT family N-acetyltransferase</fullName>
    </submittedName>
</protein>
<feature type="binding site" evidence="4">
    <location>
        <begin position="69"/>
        <end position="74"/>
    </location>
    <ligand>
        <name>acetyl-CoA</name>
        <dbReference type="ChEBI" id="CHEBI:57288"/>
    </ligand>
</feature>
<dbReference type="InterPro" id="IPR025559">
    <property type="entry name" value="Eis_dom"/>
</dbReference>
<gene>
    <name evidence="6" type="ORF">GCM10020369_19190</name>
</gene>
<dbReference type="InterPro" id="IPR016181">
    <property type="entry name" value="Acyl_CoA_acyltransferase"/>
</dbReference>
<dbReference type="InterPro" id="IPR041380">
    <property type="entry name" value="Acetyltransf_17"/>
</dbReference>
<feature type="active site" description="Proton donor" evidence="4">
    <location>
        <position position="102"/>
    </location>
</feature>
<dbReference type="Gene3D" id="3.30.1050.10">
    <property type="entry name" value="SCP2 sterol-binding domain"/>
    <property type="match status" value="1"/>
</dbReference>
<name>A0ABP6SUX6_9ACTN</name>
<comment type="caution">
    <text evidence="4">Lacks conserved residue(s) required for the propagation of feature annotation.</text>
</comment>
<evidence type="ECO:0000256" key="2">
    <source>
        <dbReference type="ARBA" id="ARBA00022679"/>
    </source>
</evidence>
<dbReference type="SUPFAM" id="SSF55718">
    <property type="entry name" value="SCP-like"/>
    <property type="match status" value="1"/>
</dbReference>
<dbReference type="Pfam" id="PF17668">
    <property type="entry name" value="Acetyltransf_17"/>
    <property type="match status" value="1"/>
</dbReference>
<dbReference type="InterPro" id="IPR022902">
    <property type="entry name" value="NAcTrfase_Eis"/>
</dbReference>
<feature type="binding site" evidence="4">
    <location>
        <begin position="61"/>
        <end position="63"/>
    </location>
    <ligand>
        <name>acetyl-CoA</name>
        <dbReference type="ChEBI" id="CHEBI:57288"/>
    </ligand>
</feature>
<accession>A0ABP6SUX6</accession>
<feature type="active site" description="Proton acceptor; via carboxylate" evidence="4">
    <location>
        <position position="378"/>
    </location>
</feature>
<evidence type="ECO:0000256" key="3">
    <source>
        <dbReference type="ARBA" id="ARBA00023315"/>
    </source>
</evidence>
<dbReference type="SUPFAM" id="SSF55729">
    <property type="entry name" value="Acyl-CoA N-acyltransferases (Nat)"/>
    <property type="match status" value="1"/>
</dbReference>
<dbReference type="Gene3D" id="3.40.630.30">
    <property type="match status" value="2"/>
</dbReference>
<dbReference type="CDD" id="cd04301">
    <property type="entry name" value="NAT_SF"/>
    <property type="match status" value="1"/>
</dbReference>
<dbReference type="NCBIfam" id="NF002367">
    <property type="entry name" value="PRK01346.1-4"/>
    <property type="match status" value="1"/>
</dbReference>
<evidence type="ECO:0000313" key="7">
    <source>
        <dbReference type="Proteomes" id="UP001501676"/>
    </source>
</evidence>
<keyword evidence="3 4" id="KW-0012">Acyltransferase</keyword>
<reference evidence="7" key="1">
    <citation type="journal article" date="2019" name="Int. J. Syst. Evol. Microbiol.">
        <title>The Global Catalogue of Microorganisms (GCM) 10K type strain sequencing project: providing services to taxonomists for standard genome sequencing and annotation.</title>
        <authorList>
            <consortium name="The Broad Institute Genomics Platform"/>
            <consortium name="The Broad Institute Genome Sequencing Center for Infectious Disease"/>
            <person name="Wu L."/>
            <person name="Ma J."/>
        </authorList>
    </citation>
    <scope>NUCLEOTIDE SEQUENCE [LARGE SCALE GENOMIC DNA]</scope>
    <source>
        <strain evidence="7">JCM 9458</strain>
    </source>
</reference>
<dbReference type="Pfam" id="PF13530">
    <property type="entry name" value="SCP2_2"/>
    <property type="match status" value="1"/>
</dbReference>
<dbReference type="PANTHER" id="PTHR37817">
    <property type="entry name" value="N-ACETYLTRANSFERASE EIS"/>
    <property type="match status" value="1"/>
</dbReference>
<dbReference type="PANTHER" id="PTHR37817:SF1">
    <property type="entry name" value="N-ACETYLTRANSFERASE EIS"/>
    <property type="match status" value="1"/>
</dbReference>
<keyword evidence="7" id="KW-1185">Reference proteome</keyword>
<dbReference type="Pfam" id="PF13527">
    <property type="entry name" value="Acetyltransf_9"/>
    <property type="match status" value="1"/>
</dbReference>
<dbReference type="Proteomes" id="UP001501676">
    <property type="component" value="Unassembled WGS sequence"/>
</dbReference>
<evidence type="ECO:0000313" key="6">
    <source>
        <dbReference type="EMBL" id="GAA3385481.1"/>
    </source>
</evidence>
<dbReference type="InterPro" id="IPR051554">
    <property type="entry name" value="Acetyltransferase_Eis"/>
</dbReference>
<evidence type="ECO:0000259" key="5">
    <source>
        <dbReference type="PROSITE" id="PS51186"/>
    </source>
</evidence>
<proteinExistence type="inferred from homology"/>
<feature type="domain" description="N-acetyltransferase" evidence="5">
    <location>
        <begin position="1"/>
        <end position="151"/>
    </location>
</feature>
<keyword evidence="2 4" id="KW-0808">Transferase</keyword>
<evidence type="ECO:0000256" key="1">
    <source>
        <dbReference type="ARBA" id="ARBA00009213"/>
    </source>
</evidence>
<comment type="caution">
    <text evidence="6">The sequence shown here is derived from an EMBL/GenBank/DDBJ whole genome shotgun (WGS) entry which is preliminary data.</text>
</comment>
<dbReference type="EMBL" id="BAAAYN010000011">
    <property type="protein sequence ID" value="GAA3385481.1"/>
    <property type="molecule type" value="Genomic_DNA"/>
</dbReference>
<dbReference type="HAMAP" id="MF_01812">
    <property type="entry name" value="Eis"/>
    <property type="match status" value="1"/>
</dbReference>
<sequence length="378" mass="40735">MFRIALVGIPRWPGEITAIHEPGRTFGGYVDDELVGTACAFSTRIVVPGGARLPHLAVTRVGVLPTHTRRGVARALMNAQLSDARQRGVPIATLRAAEGGIYERYGYGVAGWNQVVEVAARRAAFRAGVPLGGPVRLARPDERWPLQRRIYERVDPGWIGAISRTDEWWATRRVRAEEDKQEPHVVVHGRPGAETGYARYHAASGPDEPGAVEVDDLVAADDVTRAALLRYLFTIDLVDTVRFGALALDDPLRLMLVDERPVRTVAVEDEIWLRLVDVPAALAARSYRGSGEIVVGVTDPVLPENSGSYWISASGVKPTTAAPHLTVGVATLGALYLGGTRWAQLAAVGRVEVAEPGALAVADELFATDAAPFCGTFF</sequence>
<organism evidence="6 7">
    <name type="scientific">Cryptosporangium minutisporangium</name>
    <dbReference type="NCBI Taxonomy" id="113569"/>
    <lineage>
        <taxon>Bacteria</taxon>
        <taxon>Bacillati</taxon>
        <taxon>Actinomycetota</taxon>
        <taxon>Actinomycetes</taxon>
        <taxon>Cryptosporangiales</taxon>
        <taxon>Cryptosporangiaceae</taxon>
        <taxon>Cryptosporangium</taxon>
    </lineage>
</organism>